<proteinExistence type="predicted"/>
<protein>
    <submittedName>
        <fullName evidence="1">Uncharacterized protein</fullName>
    </submittedName>
</protein>
<sequence length="59" mass="6658">MRLLSPNSGFITCIIKTTLMPMELKSDLSYVGNWWKRGLREILLAKETGGNRIVSLFAS</sequence>
<evidence type="ECO:0000313" key="1">
    <source>
        <dbReference type="EMBL" id="BBJ04624.1"/>
    </source>
</evidence>
<gene>
    <name evidence="1" type="ORF">YBY_24730</name>
</gene>
<dbReference type="AlphaFoldDB" id="A0A455W5I3"/>
<organism evidence="1">
    <name type="scientific">Marinobacter nauticus</name>
    <name type="common">Marinobacter hydrocarbonoclasticus</name>
    <name type="synonym">Marinobacter aquaeolei</name>
    <dbReference type="NCBI Taxonomy" id="2743"/>
    <lineage>
        <taxon>Bacteria</taxon>
        <taxon>Pseudomonadati</taxon>
        <taxon>Pseudomonadota</taxon>
        <taxon>Gammaproteobacteria</taxon>
        <taxon>Pseudomonadales</taxon>
        <taxon>Marinobacteraceae</taxon>
        <taxon>Marinobacter</taxon>
    </lineage>
</organism>
<accession>A0A455W5I3</accession>
<reference evidence="1" key="1">
    <citation type="submission" date="2019-03" db="EMBL/GenBank/DDBJ databases">
        <title>Whole genome analysis of nitrate-reducing bacteria Marinobacter hydrocarbonoclasticus YB03.</title>
        <authorList>
            <person name="Azam A.H."/>
            <person name="Yuk S.R."/>
            <person name="Kamarisima K."/>
            <person name="Miyanaga K."/>
            <person name="Tanji Y."/>
        </authorList>
    </citation>
    <scope>NUCLEOTIDE SEQUENCE</scope>
    <source>
        <strain evidence="1">YB03</strain>
    </source>
</reference>
<dbReference type="EMBL" id="AP019537">
    <property type="protein sequence ID" value="BBJ04624.1"/>
    <property type="molecule type" value="Genomic_DNA"/>
</dbReference>
<name>A0A455W5I3_MARNT</name>